<feature type="compositionally biased region" description="Low complexity" evidence="2">
    <location>
        <begin position="148"/>
        <end position="159"/>
    </location>
</feature>
<keyword evidence="3" id="KW-0812">Transmembrane</keyword>
<dbReference type="KEGG" id="caqa:MICH65_0674"/>
<organism evidence="4 5">
    <name type="scientific">Candidatus Chazhemtobacterium aquaticus</name>
    <dbReference type="NCBI Taxonomy" id="2715735"/>
    <lineage>
        <taxon>Bacteria</taxon>
        <taxon>Candidatus Chazhemtobacteraceae</taxon>
        <taxon>Candidatus Chazhemtobacterium</taxon>
    </lineage>
</organism>
<evidence type="ECO:0000313" key="5">
    <source>
        <dbReference type="Proteomes" id="UP000463983"/>
    </source>
</evidence>
<evidence type="ECO:0000256" key="3">
    <source>
        <dbReference type="SAM" id="Phobius"/>
    </source>
</evidence>
<dbReference type="AlphaFoldDB" id="A0A857N5X3"/>
<dbReference type="Proteomes" id="UP000463983">
    <property type="component" value="Chromosome"/>
</dbReference>
<evidence type="ECO:0000256" key="2">
    <source>
        <dbReference type="SAM" id="MobiDB-lite"/>
    </source>
</evidence>
<gene>
    <name evidence="4" type="ORF">MICH65_0674</name>
</gene>
<dbReference type="RefSeq" id="WP_161932025.1">
    <property type="nucleotide sequence ID" value="NZ_CP047901.1"/>
</dbReference>
<feature type="region of interest" description="Disordered" evidence="2">
    <location>
        <begin position="138"/>
        <end position="163"/>
    </location>
</feature>
<name>A0A857N5X3_9BACT</name>
<keyword evidence="1" id="KW-0175">Coiled coil</keyword>
<protein>
    <submittedName>
        <fullName evidence="4">Uncharacterized protein</fullName>
    </submittedName>
</protein>
<reference evidence="5" key="1">
    <citation type="journal article" date="2020" name="Microorganisms">
        <title>Complete Genome of a Member of a New Bacterial Lineage in the Microgenomates Group Reveals an Unusual Nucleotide Composition Disparity Between Two Strands of DNA and Limited Metabolic Potential.</title>
        <authorList>
            <person name="Kadnikov V.V."/>
            <person name="Mardanov A.V."/>
            <person name="Beletsky A.V."/>
            <person name="Karnachuk O.V."/>
            <person name="Ravin N.V."/>
        </authorList>
    </citation>
    <scope>NUCLEOTIDE SEQUENCE [LARGE SCALE GENOMIC DNA]</scope>
</reference>
<dbReference type="InterPro" id="IPR014717">
    <property type="entry name" value="Transl_elong_EF1B/ribsomal_bS6"/>
</dbReference>
<feature type="coiled-coil region" evidence="1">
    <location>
        <begin position="59"/>
        <end position="86"/>
    </location>
</feature>
<sequence length="286" mass="31438">MRESKVSSKDGKQQSTILGMELGIDVDKRVLKSVMVLVLELGVMVAIGLMFLVPKWNEVVKMRNNLSKQQEQLRGLRNKLAILEQFEVERTGYETVLGMAFPLNKDVGTALRSLRTLANDARIEIVGYRVDPVMIEEDENDKPSSQGLTAAPTPAVALPSSGMPAKSEAKAEGFMMEVTISGSALAIQDFLDRVGRSLPLKVVENVVIARGEEVKQESGEILEMRLEIRNYYLPMTSKANPTGILRALKDEEIETIETIRGYRGVDTGVSGDGETVPLGNQNLFGE</sequence>
<dbReference type="Gene3D" id="3.30.70.60">
    <property type="match status" value="1"/>
</dbReference>
<evidence type="ECO:0000256" key="1">
    <source>
        <dbReference type="SAM" id="Coils"/>
    </source>
</evidence>
<accession>A0A857N5X3</accession>
<evidence type="ECO:0000313" key="4">
    <source>
        <dbReference type="EMBL" id="QHO63655.1"/>
    </source>
</evidence>
<proteinExistence type="predicted"/>
<keyword evidence="5" id="KW-1185">Reference proteome</keyword>
<keyword evidence="3" id="KW-1133">Transmembrane helix</keyword>
<keyword evidence="3" id="KW-0472">Membrane</keyword>
<dbReference type="EMBL" id="CP047901">
    <property type="protein sequence ID" value="QHO63655.1"/>
    <property type="molecule type" value="Genomic_DNA"/>
</dbReference>
<feature type="transmembrane region" description="Helical" evidence="3">
    <location>
        <begin position="30"/>
        <end position="53"/>
    </location>
</feature>